<dbReference type="GO" id="GO:1990904">
    <property type="term" value="C:ribonucleoprotein complex"/>
    <property type="evidence" value="ECO:0007669"/>
    <property type="project" value="UniProtKB-KW"/>
</dbReference>
<dbReference type="GeneID" id="36960288"/>
<sequence>MEKIKFSDLKFLSNKEIEERILNLETSIFSLQVKKTTKQTIKFHQFKHFKRNLAILKSFLILRLQTL</sequence>
<dbReference type="RefSeq" id="YP_009497644.1">
    <property type="nucleotide sequence ID" value="NC_038008.1"/>
</dbReference>
<evidence type="ECO:0000313" key="4">
    <source>
        <dbReference type="EMBL" id="AWT40357.1"/>
    </source>
</evidence>
<comment type="similarity">
    <text evidence="1">Belongs to the universal ribosomal protein uL29 family.</text>
</comment>
<protein>
    <submittedName>
        <fullName evidence="4">Ribosomal protein L29</fullName>
    </submittedName>
</protein>
<keyword evidence="4" id="KW-0150">Chloroplast</keyword>
<keyword evidence="3" id="KW-0687">Ribonucleoprotein</keyword>
<keyword evidence="4" id="KW-0934">Plastid</keyword>
<dbReference type="InterPro" id="IPR001854">
    <property type="entry name" value="Ribosomal_uL29"/>
</dbReference>
<name>A0A2U9NT97_9STRA</name>
<organism evidence="4">
    <name type="scientific">Astrosyne radiata</name>
    <dbReference type="NCBI Taxonomy" id="1158023"/>
    <lineage>
        <taxon>Eukaryota</taxon>
        <taxon>Sar</taxon>
        <taxon>Stramenopiles</taxon>
        <taxon>Ochrophyta</taxon>
        <taxon>Bacillariophyta</taxon>
        <taxon>Fragilariophyceae</taxon>
        <taxon>Fragilariophycidae</taxon>
        <taxon>Cyclophorales</taxon>
        <taxon>Cyclophoraceae</taxon>
        <taxon>Astrosyne</taxon>
    </lineage>
</organism>
<reference evidence="4" key="1">
    <citation type="journal article" date="2018" name="Adv. Bot. Res.">
        <title>Evolution of the Plastid Genomes in Diatoms.</title>
        <authorList>
            <person name="Yu M."/>
            <person name="Ashworth M.P."/>
            <person name="Hajrah N.H."/>
            <person name="Khiyami M.A."/>
            <person name="Sabir M.J."/>
            <person name="Alhebshi A.M."/>
            <person name="Al-Malki A.L."/>
            <person name="Sabir J.S.M."/>
            <person name="Theriot E.C."/>
            <person name="Jansen R.K."/>
        </authorList>
    </citation>
    <scope>NUCLEOTIDE SEQUENCE</scope>
</reference>
<gene>
    <name evidence="4" type="primary">rpl29</name>
</gene>
<geneLocation type="chloroplast" evidence="4"/>
<dbReference type="GO" id="GO:0006412">
    <property type="term" value="P:translation"/>
    <property type="evidence" value="ECO:0007669"/>
    <property type="project" value="InterPro"/>
</dbReference>
<evidence type="ECO:0000256" key="1">
    <source>
        <dbReference type="ARBA" id="ARBA00009254"/>
    </source>
</evidence>
<dbReference type="GO" id="GO:0003735">
    <property type="term" value="F:structural constituent of ribosome"/>
    <property type="evidence" value="ECO:0007669"/>
    <property type="project" value="InterPro"/>
</dbReference>
<dbReference type="Gene3D" id="1.10.287.310">
    <property type="match status" value="1"/>
</dbReference>
<dbReference type="NCBIfam" id="TIGR00012">
    <property type="entry name" value="L29"/>
    <property type="match status" value="1"/>
</dbReference>
<dbReference type="Pfam" id="PF00831">
    <property type="entry name" value="Ribosomal_L29"/>
    <property type="match status" value="1"/>
</dbReference>
<evidence type="ECO:0000256" key="3">
    <source>
        <dbReference type="ARBA" id="ARBA00023274"/>
    </source>
</evidence>
<dbReference type="EMBL" id="MG755807">
    <property type="protein sequence ID" value="AWT40357.1"/>
    <property type="molecule type" value="Genomic_DNA"/>
</dbReference>
<dbReference type="GO" id="GO:0005840">
    <property type="term" value="C:ribosome"/>
    <property type="evidence" value="ECO:0007669"/>
    <property type="project" value="UniProtKB-KW"/>
</dbReference>
<proteinExistence type="inferred from homology"/>
<dbReference type="InterPro" id="IPR036049">
    <property type="entry name" value="Ribosomal_uL29_sf"/>
</dbReference>
<dbReference type="AlphaFoldDB" id="A0A2U9NT97"/>
<evidence type="ECO:0000256" key="2">
    <source>
        <dbReference type="ARBA" id="ARBA00022980"/>
    </source>
</evidence>
<keyword evidence="2 4" id="KW-0689">Ribosomal protein</keyword>
<dbReference type="SUPFAM" id="SSF46561">
    <property type="entry name" value="Ribosomal protein L29 (L29p)"/>
    <property type="match status" value="1"/>
</dbReference>
<accession>A0A2U9NT97</accession>